<evidence type="ECO:0008006" key="2">
    <source>
        <dbReference type="Google" id="ProtNLM"/>
    </source>
</evidence>
<reference evidence="1" key="1">
    <citation type="journal article" date="2016" name="PLoS Negl. Trop. Dis.">
        <title>A Deep Insight into the Sialome of Rhodnius neglectus, a Vector of Chagas Disease.</title>
        <authorList>
            <person name="Santiago P.B."/>
            <person name="Assumpcao T.C."/>
            <person name="Araujo C.N."/>
            <person name="Bastos I.M."/>
            <person name="Neves D."/>
            <person name="Silva I.G."/>
            <person name="Charneau S."/>
            <person name="Queiroz R.M."/>
            <person name="Raiol T."/>
            <person name="Oliveira J.V."/>
            <person name="Sousa M.V."/>
            <person name="Calvo E."/>
            <person name="Ribeiro J.M."/>
            <person name="Santana J.M."/>
        </authorList>
    </citation>
    <scope>NUCLEOTIDE SEQUENCE</scope>
    <source>
        <tissue evidence="1">Salivary glands</tissue>
    </source>
</reference>
<feature type="non-terminal residue" evidence="1">
    <location>
        <position position="1"/>
    </location>
</feature>
<dbReference type="SUPFAM" id="SSF53448">
    <property type="entry name" value="Nucleotide-diphospho-sugar transferases"/>
    <property type="match status" value="1"/>
</dbReference>
<dbReference type="EMBL" id="GDKW01002545">
    <property type="protein sequence ID" value="JAI54050.1"/>
    <property type="molecule type" value="mRNA"/>
</dbReference>
<organism evidence="1">
    <name type="scientific">Rhodnius neglectus</name>
    <dbReference type="NCBI Taxonomy" id="72488"/>
    <lineage>
        <taxon>Eukaryota</taxon>
        <taxon>Metazoa</taxon>
        <taxon>Ecdysozoa</taxon>
        <taxon>Arthropoda</taxon>
        <taxon>Hexapoda</taxon>
        <taxon>Insecta</taxon>
        <taxon>Pterygota</taxon>
        <taxon>Neoptera</taxon>
        <taxon>Paraneoptera</taxon>
        <taxon>Hemiptera</taxon>
        <taxon>Heteroptera</taxon>
        <taxon>Panheteroptera</taxon>
        <taxon>Cimicomorpha</taxon>
        <taxon>Reduviidae</taxon>
        <taxon>Triatominae</taxon>
        <taxon>Rhodnius</taxon>
    </lineage>
</organism>
<dbReference type="Gene3D" id="3.90.550.10">
    <property type="entry name" value="Spore Coat Polysaccharide Biosynthesis Protein SpsA, Chain A"/>
    <property type="match status" value="1"/>
</dbReference>
<dbReference type="PANTHER" id="PTHR21485">
    <property type="entry name" value="HAD SUPERFAMILY MEMBERS CMAS AND KDSC"/>
    <property type="match status" value="1"/>
</dbReference>
<dbReference type="GO" id="GO:0008781">
    <property type="term" value="F:N-acylneuraminate cytidylyltransferase activity"/>
    <property type="evidence" value="ECO:0007669"/>
    <property type="project" value="TreeGrafter"/>
</dbReference>
<name>A0A0P4VNX6_9HEMI</name>
<dbReference type="PANTHER" id="PTHR21485:SF3">
    <property type="entry name" value="N-ACYLNEURAMINATE CYTIDYLYLTRANSFERASE"/>
    <property type="match status" value="1"/>
</dbReference>
<proteinExistence type="evidence at transcript level"/>
<sequence>FCLLFLPTIAILFWQIFNFYSFDHLIYNNLNYNKSHIAGLILARGGSKGVKNKNLAKFNNTTLLGNSLKTIIDFGKFNSIWVSTDSDEIVAEAKKFNVNVHLRAAYTATDDAPSLLAIQEFIQKHPDIDIIALIQCTSPFLRKEYLEKAVSLLKKGYHSVFSVSRQFKLRWKISTGGWETETKILADNFLPEKRPRRQDWDGELYENGMFYFSYSKLIWTHGILQSGRIAVVEVPTNDSLEIDSPSDLVVANAMTLCGITSCLNNQWTSQEAICAEEST</sequence>
<dbReference type="AlphaFoldDB" id="A0A0P4VNX6"/>
<evidence type="ECO:0000313" key="1">
    <source>
        <dbReference type="EMBL" id="JAI54050.1"/>
    </source>
</evidence>
<dbReference type="InterPro" id="IPR029044">
    <property type="entry name" value="Nucleotide-diphossugar_trans"/>
</dbReference>
<dbReference type="CDD" id="cd02513">
    <property type="entry name" value="CMP-NeuAc_Synthase"/>
    <property type="match status" value="1"/>
</dbReference>
<protein>
    <recommendedName>
        <fullName evidence="2">N-acylneuraminate cytidylyltransferase</fullName>
    </recommendedName>
</protein>
<dbReference type="InterPro" id="IPR050793">
    <property type="entry name" value="CMP-NeuNAc_synthase"/>
</dbReference>
<dbReference type="InterPro" id="IPR003329">
    <property type="entry name" value="Cytidylyl_trans"/>
</dbReference>
<accession>A0A0P4VNX6</accession>
<dbReference type="Pfam" id="PF02348">
    <property type="entry name" value="CTP_transf_3"/>
    <property type="match status" value="1"/>
</dbReference>